<feature type="domain" description="Zn(2)-C6 fungal-type" evidence="4">
    <location>
        <begin position="204"/>
        <end position="232"/>
    </location>
</feature>
<dbReference type="GO" id="GO:0005634">
    <property type="term" value="C:nucleus"/>
    <property type="evidence" value="ECO:0007669"/>
    <property type="project" value="UniProtKB-SubCell"/>
</dbReference>
<name>A0A1E1KQS1_9HELO</name>
<evidence type="ECO:0000313" key="5">
    <source>
        <dbReference type="EMBL" id="CZT00340.1"/>
    </source>
</evidence>
<dbReference type="PROSITE" id="PS00354">
    <property type="entry name" value="HMGI_Y"/>
    <property type="match status" value="1"/>
</dbReference>
<gene>
    <name evidence="5" type="ORF">RCO7_08313</name>
</gene>
<dbReference type="GO" id="GO:0000976">
    <property type="term" value="F:transcription cis-regulatory region binding"/>
    <property type="evidence" value="ECO:0007669"/>
    <property type="project" value="TreeGrafter"/>
</dbReference>
<sequence length="666" mass="75623">MEQSNVLKAQYRCPPFGILTPGSEEDIEEVRREPLRNRSSHSPHPRYPRPPIRRRLHPTEPYAKTYPMFDISTSLDSRRSMDGSDISSVSALTMPTSAGSGTTDPWSSSGGFVEEPVEEAADFNWSEEEGLLLVPKLEPTEDDVVDINMSDFPRITTIKDSVIPETPNDITPTLAKRPRGRPRKHPRPTAESLSKAAKGRSKTGCITCRKRKKKCDEAKPGCLNCEKNSVTCEGYPEKTIWKSGKEKAEEARIRRAGSLTLSNVQLPFLINGLETEGDRVFLSHYISRLSIIFTLEGEHDSAFRNILLPMAQQDSGLMHSILALSSKHIDYTSDYGQKVLADHPSLDVKTLEARSQFHQEEAIKELIGQSTDVERKAPSPALYAQMICLVLQTLSDPNPNGQHRVHLEHYQRLIEENPPEQGESMKFIHEFFQYHIHADQLIFYPENGLRTQYVPSADEWNLPSTVLQPSAVRLLGVFDGLFLYMSKITNIRNKIRYNLEHRIDPVLDYSNLHAAAEIDAGIREWTPAWEEGDTRDNAGLLYRQMMWIYLWRSVFPPQSTNWKVDPKITSAVNDGIAILSRFGPRDPSQTLALAPAFVIGCAAFEPEQREPIRKAIRAVKAYMEYKNSDTALEVLEEVWRLMDAKDERSWDWQAIASRMEMDFLAT</sequence>
<dbReference type="InParanoid" id="A0A1E1KQS1"/>
<feature type="region of interest" description="Disordered" evidence="3">
    <location>
        <begin position="163"/>
        <end position="197"/>
    </location>
</feature>
<dbReference type="SUPFAM" id="SSF57701">
    <property type="entry name" value="Zn2/Cys6 DNA-binding domain"/>
    <property type="match status" value="1"/>
</dbReference>
<dbReference type="PANTHER" id="PTHR37534:SF38">
    <property type="entry name" value="ZN(2)-C6 FUNGAL-TYPE DOMAIN-CONTAINING PROTEIN"/>
    <property type="match status" value="1"/>
</dbReference>
<reference evidence="6" key="1">
    <citation type="submission" date="2016-03" db="EMBL/GenBank/DDBJ databases">
        <authorList>
            <person name="Ploux O."/>
        </authorList>
    </citation>
    <scope>NUCLEOTIDE SEQUENCE [LARGE SCALE GENOMIC DNA]</scope>
    <source>
        <strain evidence="6">UK7</strain>
    </source>
</reference>
<dbReference type="InterPro" id="IPR021858">
    <property type="entry name" value="Fun_TF"/>
</dbReference>
<dbReference type="AlphaFoldDB" id="A0A1E1KQS1"/>
<keyword evidence="2" id="KW-0539">Nucleus</keyword>
<dbReference type="CDD" id="cd00067">
    <property type="entry name" value="GAL4"/>
    <property type="match status" value="1"/>
</dbReference>
<feature type="compositionally biased region" description="Basic residues" evidence="3">
    <location>
        <begin position="176"/>
        <end position="187"/>
    </location>
</feature>
<feature type="compositionally biased region" description="Basic residues" evidence="3">
    <location>
        <begin position="38"/>
        <end position="56"/>
    </location>
</feature>
<dbReference type="Pfam" id="PF11951">
    <property type="entry name" value="Fungal_trans_2"/>
    <property type="match status" value="1"/>
</dbReference>
<dbReference type="EMBL" id="FJUW01000019">
    <property type="protein sequence ID" value="CZT00340.1"/>
    <property type="molecule type" value="Genomic_DNA"/>
</dbReference>
<evidence type="ECO:0000256" key="1">
    <source>
        <dbReference type="ARBA" id="ARBA00004123"/>
    </source>
</evidence>
<dbReference type="InterPro" id="IPR001138">
    <property type="entry name" value="Zn2Cys6_DnaBD"/>
</dbReference>
<dbReference type="Proteomes" id="UP000178129">
    <property type="component" value="Unassembled WGS sequence"/>
</dbReference>
<accession>A0A1E1KQS1</accession>
<dbReference type="InterPro" id="IPR000637">
    <property type="entry name" value="HMGI/Y_DNA-bd_CS"/>
</dbReference>
<dbReference type="Gene3D" id="4.10.240.10">
    <property type="entry name" value="Zn(2)-C6 fungal-type DNA-binding domain"/>
    <property type="match status" value="1"/>
</dbReference>
<evidence type="ECO:0000259" key="4">
    <source>
        <dbReference type="PROSITE" id="PS50048"/>
    </source>
</evidence>
<evidence type="ECO:0000256" key="2">
    <source>
        <dbReference type="ARBA" id="ARBA00023242"/>
    </source>
</evidence>
<evidence type="ECO:0000313" key="6">
    <source>
        <dbReference type="Proteomes" id="UP000178129"/>
    </source>
</evidence>
<dbReference type="Pfam" id="PF00172">
    <property type="entry name" value="Zn_clus"/>
    <property type="match status" value="1"/>
</dbReference>
<organism evidence="5 6">
    <name type="scientific">Rhynchosporium graminicola</name>
    <dbReference type="NCBI Taxonomy" id="2792576"/>
    <lineage>
        <taxon>Eukaryota</taxon>
        <taxon>Fungi</taxon>
        <taxon>Dikarya</taxon>
        <taxon>Ascomycota</taxon>
        <taxon>Pezizomycotina</taxon>
        <taxon>Leotiomycetes</taxon>
        <taxon>Helotiales</taxon>
        <taxon>Ploettnerulaceae</taxon>
        <taxon>Rhynchosporium</taxon>
    </lineage>
</organism>
<keyword evidence="6" id="KW-1185">Reference proteome</keyword>
<proteinExistence type="predicted"/>
<dbReference type="PROSITE" id="PS00463">
    <property type="entry name" value="ZN2_CY6_FUNGAL_1"/>
    <property type="match status" value="1"/>
</dbReference>
<comment type="subcellular location">
    <subcellularLocation>
        <location evidence="1">Nucleus</location>
    </subcellularLocation>
</comment>
<dbReference type="GO" id="GO:0008270">
    <property type="term" value="F:zinc ion binding"/>
    <property type="evidence" value="ECO:0007669"/>
    <property type="project" value="InterPro"/>
</dbReference>
<dbReference type="GO" id="GO:0045944">
    <property type="term" value="P:positive regulation of transcription by RNA polymerase II"/>
    <property type="evidence" value="ECO:0007669"/>
    <property type="project" value="TreeGrafter"/>
</dbReference>
<protein>
    <submittedName>
        <fullName evidence="5">Related to C6 zink-finger protein PRO1A</fullName>
    </submittedName>
</protein>
<dbReference type="GO" id="GO:0000981">
    <property type="term" value="F:DNA-binding transcription factor activity, RNA polymerase II-specific"/>
    <property type="evidence" value="ECO:0007669"/>
    <property type="project" value="InterPro"/>
</dbReference>
<dbReference type="SMART" id="SM00066">
    <property type="entry name" value="GAL4"/>
    <property type="match status" value="1"/>
</dbReference>
<dbReference type="STRING" id="914237.A0A1E1KQS1"/>
<comment type="caution">
    <text evidence="5">The sequence shown here is derived from an EMBL/GenBank/DDBJ whole genome shotgun (WGS) entry which is preliminary data.</text>
</comment>
<dbReference type="PROSITE" id="PS50048">
    <property type="entry name" value="ZN2_CY6_FUNGAL_2"/>
    <property type="match status" value="1"/>
</dbReference>
<dbReference type="InterPro" id="IPR036864">
    <property type="entry name" value="Zn2-C6_fun-type_DNA-bd_sf"/>
</dbReference>
<dbReference type="PANTHER" id="PTHR37534">
    <property type="entry name" value="TRANSCRIPTIONAL ACTIVATOR PROTEIN UGA3"/>
    <property type="match status" value="1"/>
</dbReference>
<feature type="region of interest" description="Disordered" evidence="3">
    <location>
        <begin position="1"/>
        <end position="60"/>
    </location>
</feature>
<evidence type="ECO:0000256" key="3">
    <source>
        <dbReference type="SAM" id="MobiDB-lite"/>
    </source>
</evidence>